<comment type="caution">
    <text evidence="1">The sequence shown here is derived from an EMBL/GenBank/DDBJ whole genome shotgun (WGS) entry which is preliminary data.</text>
</comment>
<reference evidence="1 2" key="1">
    <citation type="submission" date="2019-08" db="EMBL/GenBank/DDBJ databases">
        <authorList>
            <person name="Ye J."/>
        </authorList>
    </citation>
    <scope>NUCLEOTIDE SEQUENCE [LARGE SCALE GENOMIC DNA]</scope>
    <source>
        <strain evidence="1 2">TK008</strain>
    </source>
</reference>
<dbReference type="InterPro" id="IPR021955">
    <property type="entry name" value="DUF3572"/>
</dbReference>
<accession>A0A5C6S948</accession>
<evidence type="ECO:0000313" key="2">
    <source>
        <dbReference type="Proteomes" id="UP000321562"/>
    </source>
</evidence>
<dbReference type="OrthoDB" id="7356934at2"/>
<gene>
    <name evidence="1" type="ORF">FQV27_03910</name>
</gene>
<dbReference type="Pfam" id="PF12096">
    <property type="entry name" value="DUF3572"/>
    <property type="match status" value="1"/>
</dbReference>
<name>A0A5C6S948_9RHOB</name>
<keyword evidence="2" id="KW-1185">Reference proteome</keyword>
<dbReference type="Proteomes" id="UP000321562">
    <property type="component" value="Unassembled WGS sequence"/>
</dbReference>
<organism evidence="1 2">
    <name type="scientific">Paracoccus aurantiacus</name>
    <dbReference type="NCBI Taxonomy" id="2599412"/>
    <lineage>
        <taxon>Bacteria</taxon>
        <taxon>Pseudomonadati</taxon>
        <taxon>Pseudomonadota</taxon>
        <taxon>Alphaproteobacteria</taxon>
        <taxon>Rhodobacterales</taxon>
        <taxon>Paracoccaceae</taxon>
        <taxon>Paracoccus</taxon>
    </lineage>
</organism>
<evidence type="ECO:0000313" key="1">
    <source>
        <dbReference type="EMBL" id="TXB71001.1"/>
    </source>
</evidence>
<dbReference type="AlphaFoldDB" id="A0A5C6S948"/>
<dbReference type="EMBL" id="VOPL01000001">
    <property type="protein sequence ID" value="TXB71001.1"/>
    <property type="molecule type" value="Genomic_DNA"/>
</dbReference>
<sequence length="92" mass="9990">MAKSMMSKQTAHDIADRLLLHILADEELLSSLLGRSGLNPSQLAEVVNGPGIHEFVLEFVSESDDRVMACADAIGARPDDIALASRMLSRRD</sequence>
<protein>
    <submittedName>
        <fullName evidence="1">DUF3572 family protein</fullName>
    </submittedName>
</protein>
<proteinExistence type="predicted"/>